<proteinExistence type="predicted"/>
<sequence>MLNQIIRKQSPLIRLSPFHLPRLRKITFIFAQNRPCQPLYIVLSKITAFKGRAANSCRSIFHRVRKPWSFSSFAAAQCNCDCVSVPTPTARLCECRRTSLSELWDTKSGKPLFHNRAVAANAELQQLLTARLAVGDDFGGFGMRVDLKVDLNGGMIYNKGGPTF</sequence>
<gene>
    <name evidence="1" type="ORF">Acr_21g0004210</name>
</gene>
<reference evidence="1 2" key="1">
    <citation type="submission" date="2019-07" db="EMBL/GenBank/DDBJ databases">
        <title>De Novo Assembly of kiwifruit Actinidia rufa.</title>
        <authorList>
            <person name="Sugita-Konishi S."/>
            <person name="Sato K."/>
            <person name="Mori E."/>
            <person name="Abe Y."/>
            <person name="Kisaki G."/>
            <person name="Hamano K."/>
            <person name="Suezawa K."/>
            <person name="Otani M."/>
            <person name="Fukuda T."/>
            <person name="Manabe T."/>
            <person name="Gomi K."/>
            <person name="Tabuchi M."/>
            <person name="Akimitsu K."/>
            <person name="Kataoka I."/>
        </authorList>
    </citation>
    <scope>NUCLEOTIDE SEQUENCE [LARGE SCALE GENOMIC DNA]</scope>
    <source>
        <strain evidence="2">cv. Fuchu</strain>
    </source>
</reference>
<comment type="caution">
    <text evidence="1">The sequence shown here is derived from an EMBL/GenBank/DDBJ whole genome shotgun (WGS) entry which is preliminary data.</text>
</comment>
<evidence type="ECO:0000313" key="2">
    <source>
        <dbReference type="Proteomes" id="UP000585474"/>
    </source>
</evidence>
<protein>
    <submittedName>
        <fullName evidence="1">Uncharacterized protein</fullName>
    </submittedName>
</protein>
<organism evidence="1 2">
    <name type="scientific">Actinidia rufa</name>
    <dbReference type="NCBI Taxonomy" id="165716"/>
    <lineage>
        <taxon>Eukaryota</taxon>
        <taxon>Viridiplantae</taxon>
        <taxon>Streptophyta</taxon>
        <taxon>Embryophyta</taxon>
        <taxon>Tracheophyta</taxon>
        <taxon>Spermatophyta</taxon>
        <taxon>Magnoliopsida</taxon>
        <taxon>eudicotyledons</taxon>
        <taxon>Gunneridae</taxon>
        <taxon>Pentapetalae</taxon>
        <taxon>asterids</taxon>
        <taxon>Ericales</taxon>
        <taxon>Actinidiaceae</taxon>
        <taxon>Actinidia</taxon>
    </lineage>
</organism>
<dbReference type="AlphaFoldDB" id="A0A7J0GGG2"/>
<dbReference type="EMBL" id="BJWL01000021">
    <property type="protein sequence ID" value="GFZ09822.1"/>
    <property type="molecule type" value="Genomic_DNA"/>
</dbReference>
<keyword evidence="2" id="KW-1185">Reference proteome</keyword>
<dbReference type="Proteomes" id="UP000585474">
    <property type="component" value="Unassembled WGS sequence"/>
</dbReference>
<evidence type="ECO:0000313" key="1">
    <source>
        <dbReference type="EMBL" id="GFZ09822.1"/>
    </source>
</evidence>
<name>A0A7J0GGG2_9ERIC</name>
<accession>A0A7J0GGG2</accession>